<dbReference type="EMBL" id="LC738881">
    <property type="protein sequence ID" value="BDT63088.1"/>
    <property type="molecule type" value="Genomic_DNA"/>
</dbReference>
<evidence type="ECO:0000313" key="1">
    <source>
        <dbReference type="EMBL" id="BDT63088.1"/>
    </source>
</evidence>
<sequence>MPLDGEPQQAVGRAVGPLKLEVLPGRLLPPEVFPWEDTEANRSLLEHLRLYREKTSERAAAVLLSGLLEYYRRPLPALYREFAIVLAAADPVWRRLFPGGSLTSAMIAGTPWTVPTVFELVDAAAEYPSGWAPAGEQFGHEMAARDLALEEPCAMAGPASHSTNKYPRAPTVVCVREATERSASLLLTCRRMLEVIRHGGKL</sequence>
<organism evidence="1">
    <name type="scientific">Sicyonia whispovirus</name>
    <dbReference type="NCBI Taxonomy" id="2984283"/>
    <lineage>
        <taxon>Viruses</taxon>
        <taxon>Viruses incertae sedis</taxon>
        <taxon>Naldaviricetes</taxon>
        <taxon>Nimaviridae</taxon>
        <taxon>Whispovirus</taxon>
    </lineage>
</organism>
<accession>A0A9C7BN48</accession>
<protein>
    <submittedName>
        <fullName evidence="1">Wsv419-like protein</fullName>
    </submittedName>
</protein>
<name>A0A9C7BN48_9VIRU</name>
<proteinExistence type="predicted"/>
<reference evidence="1" key="1">
    <citation type="submission" date="2022-10" db="EMBL/GenBank/DDBJ databases">
        <title>Genome sequences of endogenous nimaviruses in decapod crustaceans.</title>
        <authorList>
            <person name="Kawato S."/>
            <person name="Nozaki R."/>
            <person name="Kondo H."/>
            <person name="Hirono I."/>
        </authorList>
    </citation>
    <scope>NUCLEOTIDE SEQUENCE</scope>
    <source>
        <strain evidence="1">Fukuoka2019</strain>
    </source>
</reference>